<dbReference type="RefSeq" id="WP_092157265.1">
    <property type="nucleotide sequence ID" value="NZ_FNGA01000001.1"/>
</dbReference>
<name>A0A1G9B5B4_9BACT</name>
<organism evidence="3 4">
    <name type="scientific">Maridesulfovibrio ferrireducens</name>
    <dbReference type="NCBI Taxonomy" id="246191"/>
    <lineage>
        <taxon>Bacteria</taxon>
        <taxon>Pseudomonadati</taxon>
        <taxon>Thermodesulfobacteriota</taxon>
        <taxon>Desulfovibrionia</taxon>
        <taxon>Desulfovibrionales</taxon>
        <taxon>Desulfovibrionaceae</taxon>
        <taxon>Maridesulfovibrio</taxon>
    </lineage>
</organism>
<dbReference type="PANTHER" id="PTHR22911">
    <property type="entry name" value="ACYL-MALONYL CONDENSING ENZYME-RELATED"/>
    <property type="match status" value="1"/>
</dbReference>
<evidence type="ECO:0000256" key="1">
    <source>
        <dbReference type="SAM" id="Phobius"/>
    </source>
</evidence>
<feature type="transmembrane region" description="Helical" evidence="1">
    <location>
        <begin position="40"/>
        <end position="61"/>
    </location>
</feature>
<evidence type="ECO:0000313" key="3">
    <source>
        <dbReference type="EMBL" id="SDK34250.1"/>
    </source>
</evidence>
<dbReference type="Pfam" id="PF00892">
    <property type="entry name" value="EamA"/>
    <property type="match status" value="1"/>
</dbReference>
<reference evidence="4" key="1">
    <citation type="submission" date="2016-10" db="EMBL/GenBank/DDBJ databases">
        <authorList>
            <person name="Varghese N."/>
            <person name="Submissions S."/>
        </authorList>
    </citation>
    <scope>NUCLEOTIDE SEQUENCE [LARGE SCALE GENOMIC DNA]</scope>
    <source>
        <strain evidence="4">DSM 16995</strain>
    </source>
</reference>
<feature type="transmembrane region" description="Helical" evidence="1">
    <location>
        <begin position="12"/>
        <end position="34"/>
    </location>
</feature>
<gene>
    <name evidence="3" type="ORF">SAMN05660337_0147</name>
</gene>
<evidence type="ECO:0000313" key="4">
    <source>
        <dbReference type="Proteomes" id="UP000199053"/>
    </source>
</evidence>
<accession>A0A1G9B5B4</accession>
<proteinExistence type="predicted"/>
<dbReference type="AlphaFoldDB" id="A0A1G9B5B4"/>
<feature type="domain" description="EamA" evidence="2">
    <location>
        <begin position="158"/>
        <end position="304"/>
    </location>
</feature>
<sequence>MYSERSAVRVGIAQVLAGSALISLVGIFIKILVVDYALPILVMGFWRNLFVCLILLVALKIKRPALLRAGRENIFLLGSYGLVLALLNGIWGGSVFFNGAGVATVLVYVSVPITVLGQWWLGGGKPSAQIIPSIVFCLVGCALVCGVQGISDFALTPIGIFLGLFSGIFYAAYGLMGRACALRGLNPFTVLMYIFGFAAFFMLIANLFSGGAIPGAASEPAQILLPDAPLKVWGIILTLAIGPTMIGWMLINMSMSRLSPSVVNILLTTEPMMTALVAIPVLGEFMTTMQWAGCFMIIGGVVLLKRRN</sequence>
<keyword evidence="1" id="KW-0812">Transmembrane</keyword>
<protein>
    <submittedName>
        <fullName evidence="3">Threonine/homoserine efflux transporter RhtA</fullName>
    </submittedName>
</protein>
<dbReference type="InterPro" id="IPR037185">
    <property type="entry name" value="EmrE-like"/>
</dbReference>
<dbReference type="SUPFAM" id="SSF103481">
    <property type="entry name" value="Multidrug resistance efflux transporter EmrE"/>
    <property type="match status" value="2"/>
</dbReference>
<feature type="transmembrane region" description="Helical" evidence="1">
    <location>
        <begin position="157"/>
        <end position="176"/>
    </location>
</feature>
<feature type="transmembrane region" description="Helical" evidence="1">
    <location>
        <begin position="263"/>
        <end position="282"/>
    </location>
</feature>
<feature type="transmembrane region" description="Helical" evidence="1">
    <location>
        <begin position="73"/>
        <end position="91"/>
    </location>
</feature>
<dbReference type="EMBL" id="FNGA01000001">
    <property type="protein sequence ID" value="SDK34250.1"/>
    <property type="molecule type" value="Genomic_DNA"/>
</dbReference>
<keyword evidence="4" id="KW-1185">Reference proteome</keyword>
<dbReference type="GO" id="GO:0016020">
    <property type="term" value="C:membrane"/>
    <property type="evidence" value="ECO:0007669"/>
    <property type="project" value="InterPro"/>
</dbReference>
<feature type="transmembrane region" description="Helical" evidence="1">
    <location>
        <begin position="232"/>
        <end position="251"/>
    </location>
</feature>
<dbReference type="Proteomes" id="UP000199053">
    <property type="component" value="Unassembled WGS sequence"/>
</dbReference>
<feature type="transmembrane region" description="Helical" evidence="1">
    <location>
        <begin position="97"/>
        <end position="121"/>
    </location>
</feature>
<evidence type="ECO:0000259" key="2">
    <source>
        <dbReference type="Pfam" id="PF00892"/>
    </source>
</evidence>
<dbReference type="InterPro" id="IPR000620">
    <property type="entry name" value="EamA_dom"/>
</dbReference>
<feature type="transmembrane region" description="Helical" evidence="1">
    <location>
        <begin position="288"/>
        <end position="304"/>
    </location>
</feature>
<keyword evidence="1" id="KW-0472">Membrane</keyword>
<feature type="transmembrane region" description="Helical" evidence="1">
    <location>
        <begin position="133"/>
        <end position="151"/>
    </location>
</feature>
<feature type="transmembrane region" description="Helical" evidence="1">
    <location>
        <begin position="188"/>
        <end position="212"/>
    </location>
</feature>
<dbReference type="Gene3D" id="1.10.3730.20">
    <property type="match status" value="1"/>
</dbReference>
<keyword evidence="1" id="KW-1133">Transmembrane helix</keyword>
<dbReference type="OrthoDB" id="5470190at2"/>
<dbReference type="STRING" id="246191.SAMN05660337_0147"/>